<comment type="caution">
    <text evidence="3">The sequence shown here is derived from an EMBL/GenBank/DDBJ whole genome shotgun (WGS) entry which is preliminary data.</text>
</comment>
<dbReference type="Gene3D" id="3.30.2140.10">
    <property type="entry name" value="Arylamine N-acetyltransferase"/>
    <property type="match status" value="1"/>
</dbReference>
<dbReference type="PANTHER" id="PTHR11786">
    <property type="entry name" value="N-HYDROXYARYLAMINE O-ACETYLTRANSFERASE"/>
    <property type="match status" value="1"/>
</dbReference>
<proteinExistence type="inferred from homology"/>
<comment type="similarity">
    <text evidence="1 2">Belongs to the arylamine N-acetyltransferase family.</text>
</comment>
<sequence length="259" mass="28851">MDETAVDAYLRRIGADRPAAPDSAALRTLHRRHLVAVPFENLSIHRGEDIVLDEKALRAKIVEGRRGGFCYELNGSFASLLRALGYQVGLLGARVYSGERLSIPHSHMTLRVEAEDGSRWLADVGFGKHSTYPLTLDEPGDQQDPGGEFRIEEADEGDLVVLMDGNREYRLERRARALADFEGACWYNRTSPDSHFTRSLICSRLAEDGGRITLSGRQLVTTDADGARSERHLAEGEVLDVYRTRFGLELDREPQVKGA</sequence>
<dbReference type="RefSeq" id="WP_260220927.1">
    <property type="nucleotide sequence ID" value="NZ_JAJAGO010000014.1"/>
</dbReference>
<dbReference type="EMBL" id="JAJAGO010000014">
    <property type="protein sequence ID" value="MCT2593554.1"/>
    <property type="molecule type" value="Genomic_DNA"/>
</dbReference>
<dbReference type="InterPro" id="IPR001447">
    <property type="entry name" value="Arylamine_N-AcTrfase"/>
</dbReference>
<dbReference type="Pfam" id="PF00797">
    <property type="entry name" value="Acetyltransf_2"/>
    <property type="match status" value="1"/>
</dbReference>
<dbReference type="PANTHER" id="PTHR11786:SF0">
    <property type="entry name" value="ARYLAMINE N-ACETYLTRANSFERASE 4-RELATED"/>
    <property type="match status" value="1"/>
</dbReference>
<dbReference type="InterPro" id="IPR038765">
    <property type="entry name" value="Papain-like_cys_pep_sf"/>
</dbReference>
<evidence type="ECO:0000313" key="4">
    <source>
        <dbReference type="Proteomes" id="UP001156389"/>
    </source>
</evidence>
<dbReference type="Proteomes" id="UP001156389">
    <property type="component" value="Unassembled WGS sequence"/>
</dbReference>
<evidence type="ECO:0000256" key="1">
    <source>
        <dbReference type="ARBA" id="ARBA00006547"/>
    </source>
</evidence>
<evidence type="ECO:0000256" key="2">
    <source>
        <dbReference type="RuleBase" id="RU003452"/>
    </source>
</evidence>
<protein>
    <submittedName>
        <fullName evidence="3">Arylamine N-acetyltransferase</fullName>
    </submittedName>
</protein>
<dbReference type="PRINTS" id="PR01543">
    <property type="entry name" value="ANATRNSFRASE"/>
</dbReference>
<gene>
    <name evidence="3" type="ORF">LHJ74_27235</name>
</gene>
<dbReference type="Gene3D" id="2.40.128.150">
    <property type="entry name" value="Cysteine proteinases"/>
    <property type="match status" value="1"/>
</dbReference>
<dbReference type="SUPFAM" id="SSF54001">
    <property type="entry name" value="Cysteine proteinases"/>
    <property type="match status" value="1"/>
</dbReference>
<reference evidence="3 4" key="1">
    <citation type="submission" date="2021-10" db="EMBL/GenBank/DDBJ databases">
        <title>Streptomyces gossypii sp. nov., isolated from soil collected from cotton field.</title>
        <authorList>
            <person name="Ge X."/>
            <person name="Chen X."/>
            <person name="Liu W."/>
        </authorList>
    </citation>
    <scope>NUCLEOTIDE SEQUENCE [LARGE SCALE GENOMIC DNA]</scope>
    <source>
        <strain evidence="3 4">N2-109</strain>
    </source>
</reference>
<accession>A0ABT2K1Q1</accession>
<evidence type="ECO:0000313" key="3">
    <source>
        <dbReference type="EMBL" id="MCT2593554.1"/>
    </source>
</evidence>
<name>A0ABT2K1Q1_9ACTN</name>
<keyword evidence="4" id="KW-1185">Reference proteome</keyword>
<organism evidence="3 4">
    <name type="scientific">Streptomyces gossypii</name>
    <dbReference type="NCBI Taxonomy" id="2883101"/>
    <lineage>
        <taxon>Bacteria</taxon>
        <taxon>Bacillati</taxon>
        <taxon>Actinomycetota</taxon>
        <taxon>Actinomycetes</taxon>
        <taxon>Kitasatosporales</taxon>
        <taxon>Streptomycetaceae</taxon>
        <taxon>Streptomyces</taxon>
    </lineage>
</organism>